<accession>A0A0B2PIQ2</accession>
<reference evidence="1" key="1">
    <citation type="submission" date="2014-07" db="EMBL/GenBank/DDBJ databases">
        <title>Identification of a novel salt tolerance gene in wild soybean by whole-genome sequencing.</title>
        <authorList>
            <person name="Lam H.-M."/>
            <person name="Qi X."/>
            <person name="Li M.-W."/>
            <person name="Liu X."/>
            <person name="Xie M."/>
            <person name="Ni M."/>
            <person name="Xu X."/>
        </authorList>
    </citation>
    <scope>NUCLEOTIDE SEQUENCE [LARGE SCALE GENOMIC DNA]</scope>
    <source>
        <tissue evidence="1">Root</tissue>
    </source>
</reference>
<organism evidence="1">
    <name type="scientific">Glycine soja</name>
    <name type="common">Wild soybean</name>
    <dbReference type="NCBI Taxonomy" id="3848"/>
    <lineage>
        <taxon>Eukaryota</taxon>
        <taxon>Viridiplantae</taxon>
        <taxon>Streptophyta</taxon>
        <taxon>Embryophyta</taxon>
        <taxon>Tracheophyta</taxon>
        <taxon>Spermatophyta</taxon>
        <taxon>Magnoliopsida</taxon>
        <taxon>eudicotyledons</taxon>
        <taxon>Gunneridae</taxon>
        <taxon>Pentapetalae</taxon>
        <taxon>rosids</taxon>
        <taxon>fabids</taxon>
        <taxon>Fabales</taxon>
        <taxon>Fabaceae</taxon>
        <taxon>Papilionoideae</taxon>
        <taxon>50 kb inversion clade</taxon>
        <taxon>NPAAA clade</taxon>
        <taxon>indigoferoid/millettioid clade</taxon>
        <taxon>Phaseoleae</taxon>
        <taxon>Glycine</taxon>
        <taxon>Glycine subgen. Soja</taxon>
    </lineage>
</organism>
<dbReference type="Proteomes" id="UP000053555">
    <property type="component" value="Unassembled WGS sequence"/>
</dbReference>
<name>A0A0B2PIQ2_GLYSO</name>
<feature type="non-terminal residue" evidence="1">
    <location>
        <position position="1"/>
    </location>
</feature>
<protein>
    <submittedName>
        <fullName evidence="1">Copia protein</fullName>
        <ecNumber evidence="1">2.5.1.84</ecNumber>
    </submittedName>
</protein>
<dbReference type="GO" id="GO:0052923">
    <property type="term" value="F:all-trans-nonaprenyl-diphosphate synthase (geranyl-diphosphate specific) activity"/>
    <property type="evidence" value="ECO:0007669"/>
    <property type="project" value="UniProtKB-EC"/>
</dbReference>
<dbReference type="AlphaFoldDB" id="A0A0B2PIQ2"/>
<dbReference type="CDD" id="cd09272">
    <property type="entry name" value="RNase_HI_RT_Ty1"/>
    <property type="match status" value="1"/>
</dbReference>
<gene>
    <name evidence="1" type="ORF">glysoja_034969</name>
</gene>
<sequence length="62" mass="7196">VKLLVDNKSTIDLAKHPASHGRSKHIETKFHFLREQVNNEKLKIKYCRTEVQLADILTKALK</sequence>
<evidence type="ECO:0000313" key="1">
    <source>
        <dbReference type="EMBL" id="KHN07488.1"/>
    </source>
</evidence>
<keyword evidence="1" id="KW-0808">Transferase</keyword>
<dbReference type="EC" id="2.5.1.84" evidence="1"/>
<proteinExistence type="predicted"/>
<dbReference type="EMBL" id="KN667003">
    <property type="protein sequence ID" value="KHN07488.1"/>
    <property type="molecule type" value="Genomic_DNA"/>
</dbReference>
<feature type="non-terminal residue" evidence="1">
    <location>
        <position position="62"/>
    </location>
</feature>